<evidence type="ECO:0000313" key="3">
    <source>
        <dbReference type="EMBL" id="KAH7548434.1"/>
    </source>
</evidence>
<sequence length="115" mass="13245">MEGEKLIAAGRNRTTETRNSTVYMKLQRLLQVEMLTSLCQNITSERRFYLIIFLLQATRHAEMEAIGVLLDQWQRDGLSQSEVAEKFSKCCLYVTCEPWIMCDAALSILGMVMLF</sequence>
<accession>A0ABQ8H560</accession>
<dbReference type="SUPFAM" id="SSF53927">
    <property type="entry name" value="Cytidine deaminase-like"/>
    <property type="match status" value="1"/>
</dbReference>
<dbReference type="InterPro" id="IPR016193">
    <property type="entry name" value="Cytidine_deaminase-like"/>
</dbReference>
<dbReference type="Gene3D" id="3.40.140.10">
    <property type="entry name" value="Cytidine Deaminase, domain 2"/>
    <property type="match status" value="1"/>
</dbReference>
<dbReference type="PROSITE" id="PS51747">
    <property type="entry name" value="CYT_DCMP_DEAMINASES_2"/>
    <property type="match status" value="1"/>
</dbReference>
<gene>
    <name evidence="3" type="ORF">JRO89_XS14G0127200</name>
</gene>
<proteinExistence type="predicted"/>
<dbReference type="InterPro" id="IPR002125">
    <property type="entry name" value="CMP_dCMP_dom"/>
</dbReference>
<feature type="domain" description="CMP/dCMP-type deaminase" evidence="2">
    <location>
        <begin position="1"/>
        <end position="115"/>
    </location>
</feature>
<keyword evidence="4" id="KW-1185">Reference proteome</keyword>
<dbReference type="PANTHER" id="PTHR11079:SF149">
    <property type="entry name" value="TRNA-SPECIFIC ADENOSINE DEAMINASE 2"/>
    <property type="match status" value="1"/>
</dbReference>
<reference evidence="3 4" key="1">
    <citation type="submission" date="2021-02" db="EMBL/GenBank/DDBJ databases">
        <title>Plant Genome Project.</title>
        <authorList>
            <person name="Zhang R.-G."/>
        </authorList>
    </citation>
    <scope>NUCLEOTIDE SEQUENCE [LARGE SCALE GENOMIC DNA]</scope>
    <source>
        <tissue evidence="3">Leaves</tissue>
    </source>
</reference>
<dbReference type="PANTHER" id="PTHR11079">
    <property type="entry name" value="CYTOSINE DEAMINASE FAMILY MEMBER"/>
    <property type="match status" value="1"/>
</dbReference>
<comment type="caution">
    <text evidence="3">The sequence shown here is derived from an EMBL/GenBank/DDBJ whole genome shotgun (WGS) entry which is preliminary data.</text>
</comment>
<dbReference type="EMBL" id="JAFEMO010000014">
    <property type="protein sequence ID" value="KAH7548434.1"/>
    <property type="molecule type" value="Genomic_DNA"/>
</dbReference>
<organism evidence="3 4">
    <name type="scientific">Xanthoceras sorbifolium</name>
    <dbReference type="NCBI Taxonomy" id="99658"/>
    <lineage>
        <taxon>Eukaryota</taxon>
        <taxon>Viridiplantae</taxon>
        <taxon>Streptophyta</taxon>
        <taxon>Embryophyta</taxon>
        <taxon>Tracheophyta</taxon>
        <taxon>Spermatophyta</taxon>
        <taxon>Magnoliopsida</taxon>
        <taxon>eudicotyledons</taxon>
        <taxon>Gunneridae</taxon>
        <taxon>Pentapetalae</taxon>
        <taxon>rosids</taxon>
        <taxon>malvids</taxon>
        <taxon>Sapindales</taxon>
        <taxon>Sapindaceae</taxon>
        <taxon>Xanthoceroideae</taxon>
        <taxon>Xanthoceras</taxon>
    </lineage>
</organism>
<keyword evidence="1" id="KW-0378">Hydrolase</keyword>
<evidence type="ECO:0000256" key="1">
    <source>
        <dbReference type="ARBA" id="ARBA00022801"/>
    </source>
</evidence>
<protein>
    <recommendedName>
        <fullName evidence="2">CMP/dCMP-type deaminase domain-containing protein</fullName>
    </recommendedName>
</protein>
<evidence type="ECO:0000313" key="4">
    <source>
        <dbReference type="Proteomes" id="UP000827721"/>
    </source>
</evidence>
<evidence type="ECO:0000259" key="2">
    <source>
        <dbReference type="PROSITE" id="PS51747"/>
    </source>
</evidence>
<dbReference type="Proteomes" id="UP000827721">
    <property type="component" value="Unassembled WGS sequence"/>
</dbReference>
<name>A0ABQ8H560_9ROSI</name>